<reference evidence="2" key="1">
    <citation type="submission" date="2014-03" db="EMBL/GenBank/DDBJ databases">
        <title>The sialotranscriptome of Amblyomma triste, Amblyomma parvum and Amblyomma cajennense ticks, uncovered by 454-based RNA-seq.</title>
        <authorList>
            <person name="Garcia G.R."/>
            <person name="Gardinassi L.G."/>
            <person name="Ribeiro J.M."/>
            <person name="Anatriello E."/>
            <person name="Ferreira B.R."/>
            <person name="Moreira H.N."/>
            <person name="Mafra C."/>
            <person name="Olegario M.M."/>
            <person name="Szabo P.J."/>
            <person name="Miranda-Santos I.K."/>
            <person name="Maruyama S.R."/>
        </authorList>
    </citation>
    <scope>NUCLEOTIDE SEQUENCE</scope>
    <source>
        <strain evidence="2">Uberlandia</strain>
        <tissue evidence="2">Salivary glands</tissue>
    </source>
</reference>
<dbReference type="EMBL" id="GBBK01005619">
    <property type="protein sequence ID" value="JAC18863.1"/>
    <property type="molecule type" value="mRNA"/>
</dbReference>
<dbReference type="AlphaFoldDB" id="A0A023FDA9"/>
<organism evidence="2">
    <name type="scientific">Amblyomma cajennense</name>
    <name type="common">Cayenne tick</name>
    <name type="synonym">Acarus cajennensis</name>
    <dbReference type="NCBI Taxonomy" id="34607"/>
    <lineage>
        <taxon>Eukaryota</taxon>
        <taxon>Metazoa</taxon>
        <taxon>Ecdysozoa</taxon>
        <taxon>Arthropoda</taxon>
        <taxon>Chelicerata</taxon>
        <taxon>Arachnida</taxon>
        <taxon>Acari</taxon>
        <taxon>Parasitiformes</taxon>
        <taxon>Ixodida</taxon>
        <taxon>Ixodoidea</taxon>
        <taxon>Ixodidae</taxon>
        <taxon>Amblyomminae</taxon>
        <taxon>Amblyomma</taxon>
    </lineage>
</organism>
<name>A0A023FDA9_AMBCJ</name>
<evidence type="ECO:0000313" key="2">
    <source>
        <dbReference type="EMBL" id="JAC18863.1"/>
    </source>
</evidence>
<sequence>MRHTWFLVLDLLTSGKHSRPGRLVEFEENVVRVISLKHILPSLINGPDDQACRSVELFSVIAYRHNSIFVLIVFVSITSIMFQFSPSGMGPAL</sequence>
<proteinExistence type="evidence at transcript level"/>
<evidence type="ECO:0000256" key="1">
    <source>
        <dbReference type="SAM" id="Phobius"/>
    </source>
</evidence>
<keyword evidence="1" id="KW-0812">Transmembrane</keyword>
<keyword evidence="1" id="KW-0472">Membrane</keyword>
<protein>
    <submittedName>
        <fullName evidence="2">Putative secreted protein</fullName>
    </submittedName>
</protein>
<accession>A0A023FDA9</accession>
<feature type="transmembrane region" description="Helical" evidence="1">
    <location>
        <begin position="68"/>
        <end position="85"/>
    </location>
</feature>
<keyword evidence="1" id="KW-1133">Transmembrane helix</keyword>